<dbReference type="EMBL" id="FOBW01000004">
    <property type="protein sequence ID" value="SEM61905.1"/>
    <property type="molecule type" value="Genomic_DNA"/>
</dbReference>
<gene>
    <name evidence="1" type="ORF">SAMN05192533_10494</name>
</gene>
<evidence type="ECO:0000313" key="2">
    <source>
        <dbReference type="Proteomes" id="UP000198553"/>
    </source>
</evidence>
<keyword evidence="1" id="KW-0167">Capsid protein</keyword>
<organism evidence="1 2">
    <name type="scientific">Mesobacillus persicus</name>
    <dbReference type="NCBI Taxonomy" id="930146"/>
    <lineage>
        <taxon>Bacteria</taxon>
        <taxon>Bacillati</taxon>
        <taxon>Bacillota</taxon>
        <taxon>Bacilli</taxon>
        <taxon>Bacillales</taxon>
        <taxon>Bacillaceae</taxon>
        <taxon>Mesobacillus</taxon>
    </lineage>
</organism>
<sequence length="335" mass="40655">MFEKMLKEQYGLKDGMELEVERYRAFKQERSLYLIMNVTGKKEQEIREFEKISDQLRTFGDKEVPQFLPTKDGAPSCEWEGNYYSLLQYQEPKSLNPKKIGRKLAHFHYRGRYMPFQVKLINRIGQWKQLWEQRLDQMEGFWNNKLNQGPENEFEKMFLDSFPYYMGLAENSIQYLTDSELDSRPSEMDNGTVCHERFSRVTWGRKQLIKNPYEWVFDHASRDLAEWVRARYFYNSQTYQPDIRHFFNDYQQVNRLSPFSWRLLYARLLFPLHYFECIENYYITNSEQQKLALEDQLLKYLKQSSENERFLGGFYQIVEAPVRAYKLPTINWLLK</sequence>
<accession>A0A1H7ZU02</accession>
<dbReference type="InterPro" id="IPR011009">
    <property type="entry name" value="Kinase-like_dom_sf"/>
</dbReference>
<dbReference type="PANTHER" id="PTHR39179:SF2">
    <property type="entry name" value="ENDOSPORE COAT-ASSOCIATED PROTEIN YUTH"/>
    <property type="match status" value="1"/>
</dbReference>
<keyword evidence="1" id="KW-0946">Virion</keyword>
<dbReference type="Proteomes" id="UP000198553">
    <property type="component" value="Unassembled WGS sequence"/>
</dbReference>
<dbReference type="SUPFAM" id="SSF56112">
    <property type="entry name" value="Protein kinase-like (PK-like)"/>
    <property type="match status" value="1"/>
</dbReference>
<dbReference type="PANTHER" id="PTHR39179">
    <property type="entry name" value="SPORE COAT PROTEIN I"/>
    <property type="match status" value="1"/>
</dbReference>
<dbReference type="Gene3D" id="3.90.1200.10">
    <property type="match status" value="1"/>
</dbReference>
<dbReference type="NCBIfam" id="TIGR02905">
    <property type="entry name" value="spore_yutH"/>
    <property type="match status" value="1"/>
</dbReference>
<name>A0A1H7ZU02_9BACI</name>
<proteinExistence type="predicted"/>
<dbReference type="OrthoDB" id="2986702at2"/>
<dbReference type="GO" id="GO:0042601">
    <property type="term" value="C:endospore-forming forespore"/>
    <property type="evidence" value="ECO:0007669"/>
    <property type="project" value="TreeGrafter"/>
</dbReference>
<dbReference type="STRING" id="930146.SAMN05192533_10494"/>
<dbReference type="RefSeq" id="WP_090743034.1">
    <property type="nucleotide sequence ID" value="NZ_FOBW01000004.1"/>
</dbReference>
<keyword evidence="2" id="KW-1185">Reference proteome</keyword>
<protein>
    <submittedName>
        <fullName evidence="1">Spore coat protein YutH</fullName>
    </submittedName>
</protein>
<dbReference type="InterPro" id="IPR014254">
    <property type="entry name" value="Spore_coat_YutH"/>
</dbReference>
<dbReference type="InterPro" id="IPR047175">
    <property type="entry name" value="CotS-like"/>
</dbReference>
<dbReference type="AlphaFoldDB" id="A0A1H7ZU02"/>
<reference evidence="2" key="1">
    <citation type="submission" date="2016-10" db="EMBL/GenBank/DDBJ databases">
        <authorList>
            <person name="Varghese N."/>
            <person name="Submissions S."/>
        </authorList>
    </citation>
    <scope>NUCLEOTIDE SEQUENCE [LARGE SCALE GENOMIC DNA]</scope>
    <source>
        <strain evidence="2">B48,IBRC-M 10115,DSM 25386,CECT 8001</strain>
    </source>
</reference>
<evidence type="ECO:0000313" key="1">
    <source>
        <dbReference type="EMBL" id="SEM61905.1"/>
    </source>
</evidence>